<dbReference type="GO" id="GO:0016787">
    <property type="term" value="F:hydrolase activity"/>
    <property type="evidence" value="ECO:0007669"/>
    <property type="project" value="TreeGrafter"/>
</dbReference>
<keyword evidence="3 6" id="KW-0812">Transmembrane</keyword>
<feature type="transmembrane region" description="Helical" evidence="6">
    <location>
        <begin position="199"/>
        <end position="220"/>
    </location>
</feature>
<sequence>MRQIIQSIIVLLIGTANWLGIINDDKNLEYTAKPIVLIVISLFYAINTKLQKKGDLIVLLGFLFSLSGDIFLMYDGYFIQGLLSFAVAHLFFIIAFTMYKTTNQKHSEGLKSSKVTIIITVIFVYCVFIFSYLLPFIPDDLKVAVIFYGLLLGAMGIFALLRNTYTNNYSFKFGFIGGLFFISSDSILALNLFAGYKSIFIRFMVMFTYYIAQICIWQSMEEHSVSIQRRKKSSKQQFKTK</sequence>
<keyword evidence="8" id="KW-1185">Reference proteome</keyword>
<evidence type="ECO:0000256" key="2">
    <source>
        <dbReference type="ARBA" id="ARBA00007375"/>
    </source>
</evidence>
<proteinExistence type="inferred from homology"/>
<comment type="caution">
    <text evidence="7">The sequence shown here is derived from an EMBL/GenBank/DDBJ whole genome shotgun (WGS) entry which is preliminary data.</text>
</comment>
<keyword evidence="5 6" id="KW-0472">Membrane</keyword>
<feature type="transmembrane region" description="Helical" evidence="6">
    <location>
        <begin position="54"/>
        <end position="72"/>
    </location>
</feature>
<dbReference type="EMBL" id="LDAU01000166">
    <property type="protein sequence ID" value="KRX01687.1"/>
    <property type="molecule type" value="Genomic_DNA"/>
</dbReference>
<dbReference type="InterPro" id="IPR012506">
    <property type="entry name" value="TMEM86B-like"/>
</dbReference>
<comment type="subcellular location">
    <subcellularLocation>
        <location evidence="1">Membrane</location>
        <topology evidence="1">Multi-pass membrane protein</topology>
    </subcellularLocation>
</comment>
<evidence type="ECO:0000256" key="3">
    <source>
        <dbReference type="ARBA" id="ARBA00022692"/>
    </source>
</evidence>
<dbReference type="Proteomes" id="UP000054937">
    <property type="component" value="Unassembled WGS sequence"/>
</dbReference>
<name>A0A0V0QHI6_PSEPJ</name>
<feature type="transmembrane region" description="Helical" evidence="6">
    <location>
        <begin position="117"/>
        <end position="137"/>
    </location>
</feature>
<feature type="transmembrane region" description="Helical" evidence="6">
    <location>
        <begin position="7"/>
        <end position="24"/>
    </location>
</feature>
<comment type="similarity">
    <text evidence="2">Belongs to the TMEM86 family.</text>
</comment>
<evidence type="ECO:0000256" key="1">
    <source>
        <dbReference type="ARBA" id="ARBA00004141"/>
    </source>
</evidence>
<evidence type="ECO:0008006" key="9">
    <source>
        <dbReference type="Google" id="ProtNLM"/>
    </source>
</evidence>
<dbReference type="OrthoDB" id="2133758at2759"/>
<evidence type="ECO:0000256" key="4">
    <source>
        <dbReference type="ARBA" id="ARBA00022989"/>
    </source>
</evidence>
<dbReference type="PANTHER" id="PTHR31885:SF6">
    <property type="entry name" value="GH04784P"/>
    <property type="match status" value="1"/>
</dbReference>
<protein>
    <recommendedName>
        <fullName evidence="9">YhhN-like protein</fullName>
    </recommendedName>
</protein>
<evidence type="ECO:0000313" key="8">
    <source>
        <dbReference type="Proteomes" id="UP000054937"/>
    </source>
</evidence>
<evidence type="ECO:0000313" key="7">
    <source>
        <dbReference type="EMBL" id="KRX01687.1"/>
    </source>
</evidence>
<dbReference type="Pfam" id="PF07947">
    <property type="entry name" value="YhhN"/>
    <property type="match status" value="1"/>
</dbReference>
<dbReference type="PANTHER" id="PTHR31885">
    <property type="entry name" value="GH04784P"/>
    <property type="match status" value="1"/>
</dbReference>
<feature type="transmembrane region" description="Helical" evidence="6">
    <location>
        <begin position="173"/>
        <end position="193"/>
    </location>
</feature>
<dbReference type="GO" id="GO:0016020">
    <property type="term" value="C:membrane"/>
    <property type="evidence" value="ECO:0007669"/>
    <property type="project" value="UniProtKB-SubCell"/>
</dbReference>
<feature type="transmembrane region" description="Helical" evidence="6">
    <location>
        <begin position="78"/>
        <end position="96"/>
    </location>
</feature>
<dbReference type="InParanoid" id="A0A0V0QHI6"/>
<accession>A0A0V0QHI6</accession>
<organism evidence="7 8">
    <name type="scientific">Pseudocohnilembus persalinus</name>
    <name type="common">Ciliate</name>
    <dbReference type="NCBI Taxonomy" id="266149"/>
    <lineage>
        <taxon>Eukaryota</taxon>
        <taxon>Sar</taxon>
        <taxon>Alveolata</taxon>
        <taxon>Ciliophora</taxon>
        <taxon>Intramacronucleata</taxon>
        <taxon>Oligohymenophorea</taxon>
        <taxon>Scuticociliatia</taxon>
        <taxon>Philasterida</taxon>
        <taxon>Pseudocohnilembidae</taxon>
        <taxon>Pseudocohnilembus</taxon>
    </lineage>
</organism>
<feature type="transmembrane region" description="Helical" evidence="6">
    <location>
        <begin position="143"/>
        <end position="161"/>
    </location>
</feature>
<reference evidence="7 8" key="1">
    <citation type="journal article" date="2015" name="Sci. Rep.">
        <title>Genome of the facultative scuticociliatosis pathogen Pseudocohnilembus persalinus provides insight into its virulence through horizontal gene transfer.</title>
        <authorList>
            <person name="Xiong J."/>
            <person name="Wang G."/>
            <person name="Cheng J."/>
            <person name="Tian M."/>
            <person name="Pan X."/>
            <person name="Warren A."/>
            <person name="Jiang C."/>
            <person name="Yuan D."/>
            <person name="Miao W."/>
        </authorList>
    </citation>
    <scope>NUCLEOTIDE SEQUENCE [LARGE SCALE GENOMIC DNA]</scope>
    <source>
        <strain evidence="7">36N120E</strain>
    </source>
</reference>
<evidence type="ECO:0000256" key="6">
    <source>
        <dbReference type="SAM" id="Phobius"/>
    </source>
</evidence>
<dbReference type="AlphaFoldDB" id="A0A0V0QHI6"/>
<gene>
    <name evidence="7" type="ORF">PPERSA_01557</name>
</gene>
<evidence type="ECO:0000256" key="5">
    <source>
        <dbReference type="ARBA" id="ARBA00023136"/>
    </source>
</evidence>
<keyword evidence="4 6" id="KW-1133">Transmembrane helix</keyword>